<feature type="chain" id="PRO_5046566919" evidence="1">
    <location>
        <begin position="18"/>
        <end position="263"/>
    </location>
</feature>
<keyword evidence="3" id="KW-1185">Reference proteome</keyword>
<dbReference type="Proteomes" id="UP001322664">
    <property type="component" value="Chromosome"/>
</dbReference>
<gene>
    <name evidence="2" type="ORF">R6U77_14360</name>
</gene>
<protein>
    <submittedName>
        <fullName evidence="2">Uncharacterized protein</fullName>
    </submittedName>
</protein>
<evidence type="ECO:0000313" key="3">
    <source>
        <dbReference type="Proteomes" id="UP001322664"/>
    </source>
</evidence>
<dbReference type="EMBL" id="CP137624">
    <property type="protein sequence ID" value="WPK11063.1"/>
    <property type="molecule type" value="Genomic_DNA"/>
</dbReference>
<name>A0ABZ0RVS2_9BACI</name>
<sequence>MRKIFLGFIFSSILVSALFISTNDEKVQAAITTNKASASKDGVEPTINSASELQTYLMEKYPKLITDIVTVKFDYTVTENDSIYNPYDYFINYDLSLSPYAMTFEASMNGHLESIKHRDTAQEDVAKARKQLNDFFKTMAEDLMKKLPNKKILGQDYDSWYTYKYIQRGHNTSKSLSWTNYEPIDLGIEWPGPQPDDYWKVTQTHYDFINKRYDNHALALQYAKDEDTRFRFRVAYSLLKYDEFKITEFGWRDYLDGGSYSRY</sequence>
<keyword evidence="1" id="KW-0732">Signal</keyword>
<dbReference type="RefSeq" id="WP_319836158.1">
    <property type="nucleotide sequence ID" value="NZ_CP137624.1"/>
</dbReference>
<evidence type="ECO:0000313" key="2">
    <source>
        <dbReference type="EMBL" id="WPK11063.1"/>
    </source>
</evidence>
<evidence type="ECO:0000256" key="1">
    <source>
        <dbReference type="SAM" id="SignalP"/>
    </source>
</evidence>
<proteinExistence type="predicted"/>
<accession>A0ABZ0RVS2</accession>
<feature type="signal peptide" evidence="1">
    <location>
        <begin position="1"/>
        <end position="17"/>
    </location>
</feature>
<organism evidence="2 3">
    <name type="scientific">Lysinibacillus louembei</name>
    <dbReference type="NCBI Taxonomy" id="1470088"/>
    <lineage>
        <taxon>Bacteria</taxon>
        <taxon>Bacillati</taxon>
        <taxon>Bacillota</taxon>
        <taxon>Bacilli</taxon>
        <taxon>Bacillales</taxon>
        <taxon>Bacillaceae</taxon>
        <taxon>Lysinibacillus</taxon>
    </lineage>
</organism>
<reference evidence="2 3" key="1">
    <citation type="submission" date="2023-09" db="EMBL/GenBank/DDBJ databases">
        <authorList>
            <person name="Page C.A."/>
            <person name="Perez-Diaz I.M."/>
        </authorList>
    </citation>
    <scope>NUCLEOTIDE SEQUENCE [LARGE SCALE GENOMIC DNA]</scope>
    <source>
        <strain evidence="2 3">Ll15</strain>
    </source>
</reference>